<gene>
    <name evidence="2" type="ORF">MBCUT_09400</name>
</gene>
<dbReference type="NCBIfam" id="NF033432">
    <property type="entry name" value="ThioGly_TfuA_rel"/>
    <property type="match status" value="1"/>
</dbReference>
<dbReference type="STRING" id="47311.MBCUT_09400"/>
<dbReference type="Pfam" id="PF07812">
    <property type="entry name" value="TfuA"/>
    <property type="match status" value="1"/>
</dbReference>
<proteinExistence type="predicted"/>
<accession>A0A166E479</accession>
<dbReference type="PATRIC" id="fig|47311.3.peg.1039"/>
<protein>
    <submittedName>
        <fullName evidence="2">TfuA-like protein</fullName>
    </submittedName>
</protein>
<sequence>MKNEKKIIIFTGLSISHEEASKILDADYRDPVRREDILKAIEDSPDVIGIIDGVFHQYPAVGHKEIIKAIEKGIIVIGGGSMGALRASELDNLGMIGIGYVYEEYAKGNIDSDDDVAVVFDPSTKEALSEALVNVNYKLKEAVKKGILNINEKNELEVIAKSIYYPNRTYTRILKESNLDDSKKDKLRDFLVNTMNIKKQDSIALLQYIKNLK</sequence>
<dbReference type="EMBL" id="LWMW01000096">
    <property type="protein sequence ID" value="KZX16262.1"/>
    <property type="molecule type" value="Genomic_DNA"/>
</dbReference>
<reference evidence="2 3" key="1">
    <citation type="submission" date="2016-04" db="EMBL/GenBank/DDBJ databases">
        <title>Genome sequence of Methanobrevibacter cuticularis DSM 11139.</title>
        <authorList>
            <person name="Poehlein A."/>
            <person name="Seedorf H."/>
            <person name="Daniel R."/>
        </authorList>
    </citation>
    <scope>NUCLEOTIDE SEQUENCE [LARGE SCALE GENOMIC DNA]</scope>
    <source>
        <strain evidence="2 3">DSM 11139</strain>
    </source>
</reference>
<dbReference type="RefSeq" id="WP_067259496.1">
    <property type="nucleotide sequence ID" value="NZ_LWMW01000096.1"/>
</dbReference>
<comment type="caution">
    <text evidence="2">The sequence shown here is derived from an EMBL/GenBank/DDBJ whole genome shotgun (WGS) entry which is preliminary data.</text>
</comment>
<name>A0A166E479_9EURY</name>
<evidence type="ECO:0000313" key="3">
    <source>
        <dbReference type="Proteomes" id="UP000077275"/>
    </source>
</evidence>
<feature type="domain" description="TfuA-like core" evidence="1">
    <location>
        <begin position="52"/>
        <end position="169"/>
    </location>
</feature>
<dbReference type="OrthoDB" id="61834at2157"/>
<keyword evidence="3" id="KW-1185">Reference proteome</keyword>
<evidence type="ECO:0000313" key="2">
    <source>
        <dbReference type="EMBL" id="KZX16262.1"/>
    </source>
</evidence>
<organism evidence="2 3">
    <name type="scientific">Methanobrevibacter cuticularis</name>
    <dbReference type="NCBI Taxonomy" id="47311"/>
    <lineage>
        <taxon>Archaea</taxon>
        <taxon>Methanobacteriati</taxon>
        <taxon>Methanobacteriota</taxon>
        <taxon>Methanomada group</taxon>
        <taxon>Methanobacteria</taxon>
        <taxon>Methanobacteriales</taxon>
        <taxon>Methanobacteriaceae</taxon>
        <taxon>Methanobrevibacter</taxon>
    </lineage>
</organism>
<dbReference type="Proteomes" id="UP000077275">
    <property type="component" value="Unassembled WGS sequence"/>
</dbReference>
<evidence type="ECO:0000259" key="1">
    <source>
        <dbReference type="Pfam" id="PF07812"/>
    </source>
</evidence>
<dbReference type="InterPro" id="IPR012924">
    <property type="entry name" value="TfuA_core"/>
</dbReference>
<dbReference type="AlphaFoldDB" id="A0A166E479"/>